<name>A0A0A9DUC0_ARUDO</name>
<dbReference type="EMBL" id="GBRH01206494">
    <property type="protein sequence ID" value="JAD91401.1"/>
    <property type="molecule type" value="Transcribed_RNA"/>
</dbReference>
<sequence length="66" mass="7560">MRNRQRFHSQSTPNYGSTIYSYFLTNWCSTMQSANPKQLCVHITRCTSILNQMSVGQQTPTINSVT</sequence>
<organism evidence="1">
    <name type="scientific">Arundo donax</name>
    <name type="common">Giant reed</name>
    <name type="synonym">Donax arundinaceus</name>
    <dbReference type="NCBI Taxonomy" id="35708"/>
    <lineage>
        <taxon>Eukaryota</taxon>
        <taxon>Viridiplantae</taxon>
        <taxon>Streptophyta</taxon>
        <taxon>Embryophyta</taxon>
        <taxon>Tracheophyta</taxon>
        <taxon>Spermatophyta</taxon>
        <taxon>Magnoliopsida</taxon>
        <taxon>Liliopsida</taxon>
        <taxon>Poales</taxon>
        <taxon>Poaceae</taxon>
        <taxon>PACMAD clade</taxon>
        <taxon>Arundinoideae</taxon>
        <taxon>Arundineae</taxon>
        <taxon>Arundo</taxon>
    </lineage>
</organism>
<dbReference type="AlphaFoldDB" id="A0A0A9DUC0"/>
<evidence type="ECO:0000313" key="1">
    <source>
        <dbReference type="EMBL" id="JAD91401.1"/>
    </source>
</evidence>
<accession>A0A0A9DUC0</accession>
<reference evidence="1" key="1">
    <citation type="submission" date="2014-09" db="EMBL/GenBank/DDBJ databases">
        <authorList>
            <person name="Magalhaes I.L.F."/>
            <person name="Oliveira U."/>
            <person name="Santos F.R."/>
            <person name="Vidigal T.H.D.A."/>
            <person name="Brescovit A.D."/>
            <person name="Santos A.J."/>
        </authorList>
    </citation>
    <scope>NUCLEOTIDE SEQUENCE</scope>
    <source>
        <tissue evidence="1">Shoot tissue taken approximately 20 cm above the soil surface</tissue>
    </source>
</reference>
<proteinExistence type="predicted"/>
<protein>
    <submittedName>
        <fullName evidence="1">Uncharacterized protein</fullName>
    </submittedName>
</protein>
<reference evidence="1" key="2">
    <citation type="journal article" date="2015" name="Data Brief">
        <title>Shoot transcriptome of the giant reed, Arundo donax.</title>
        <authorList>
            <person name="Barrero R.A."/>
            <person name="Guerrero F.D."/>
            <person name="Moolhuijzen P."/>
            <person name="Goolsby J.A."/>
            <person name="Tidwell J."/>
            <person name="Bellgard S.E."/>
            <person name="Bellgard M.I."/>
        </authorList>
    </citation>
    <scope>NUCLEOTIDE SEQUENCE</scope>
    <source>
        <tissue evidence="1">Shoot tissue taken approximately 20 cm above the soil surface</tissue>
    </source>
</reference>